<accession>A0A142KJV4</accession>
<reference evidence="3 5" key="1">
    <citation type="journal article" date="2016" name="Plant Dis.">
        <title>Improved production of propionic acid using genome shuffling.</title>
        <authorList>
            <person name="Luna-Flores C.H."/>
            <person name="Palfreyman R.W."/>
            <person name="Kromer J.O."/>
            <person name="Nielsen L.K."/>
            <person name="Marcellin E."/>
        </authorList>
    </citation>
    <scope>NUCLEOTIDE SEQUENCE [LARGE SCALE GENOMIC DNA]</scope>
    <source>
        <strain evidence="3 5">F3E8</strain>
    </source>
</reference>
<dbReference type="InterPro" id="IPR000182">
    <property type="entry name" value="GNAT_dom"/>
</dbReference>
<dbReference type="OrthoDB" id="9132139at2"/>
<evidence type="ECO:0000259" key="1">
    <source>
        <dbReference type="PROSITE" id="PS51186"/>
    </source>
</evidence>
<proteinExistence type="predicted"/>
<name>A0A142KJV4_9ACTN</name>
<dbReference type="SUPFAM" id="SSF55729">
    <property type="entry name" value="Acyl-CoA N-acyltransferases (Nat)"/>
    <property type="match status" value="1"/>
</dbReference>
<gene>
    <name evidence="3" type="ORF">A8L58_15460</name>
    <name evidence="2" type="ORF">AXH35_14000</name>
</gene>
<organism evidence="2 4">
    <name type="scientific">Acidipropionibacterium acidipropionici</name>
    <dbReference type="NCBI Taxonomy" id="1748"/>
    <lineage>
        <taxon>Bacteria</taxon>
        <taxon>Bacillati</taxon>
        <taxon>Actinomycetota</taxon>
        <taxon>Actinomycetes</taxon>
        <taxon>Propionibacteriales</taxon>
        <taxon>Propionibacteriaceae</taxon>
        <taxon>Acidipropionibacterium</taxon>
    </lineage>
</organism>
<dbReference type="PANTHER" id="PTHR43610:SF1">
    <property type="entry name" value="N-ACETYLTRANSFERASE DOMAIN-CONTAINING PROTEIN"/>
    <property type="match status" value="1"/>
</dbReference>
<dbReference type="Proteomes" id="UP000075221">
    <property type="component" value="Chromosome"/>
</dbReference>
<dbReference type="PROSITE" id="PS51186">
    <property type="entry name" value="GNAT"/>
    <property type="match status" value="1"/>
</dbReference>
<evidence type="ECO:0000313" key="3">
    <source>
        <dbReference type="EMBL" id="AOZ47843.1"/>
    </source>
</evidence>
<dbReference type="RefSeq" id="WP_027588429.1">
    <property type="nucleotide sequence ID" value="NZ_CP013126.1"/>
</dbReference>
<dbReference type="KEGG" id="aaci:ASQ49_00600"/>
<dbReference type="InterPro" id="IPR016181">
    <property type="entry name" value="Acyl_CoA_acyltransferase"/>
</dbReference>
<dbReference type="Proteomes" id="UP000178666">
    <property type="component" value="Chromosome"/>
</dbReference>
<dbReference type="Gene3D" id="3.40.630.30">
    <property type="match status" value="1"/>
</dbReference>
<sequence>MEVDLERLDLTTSADRRGLVAFMTGNPFPFHVGGTPSVREMESRMESGIYDDADHRSFWLVHPELGRIGFTRLEDLSDPTPMLDLRLEERFRGRGLGAPCLGAVTRHVFEEIRADRFEGQTRHDNIAMRRTFEKCGWVKEAHYRQGWPVPGGEAADSVAYAMLRRDWETGEMTPFQGVEIRR</sequence>
<dbReference type="PANTHER" id="PTHR43610">
    <property type="entry name" value="BLL6696 PROTEIN"/>
    <property type="match status" value="1"/>
</dbReference>
<dbReference type="EMBL" id="CP014352">
    <property type="protein sequence ID" value="AMS06392.1"/>
    <property type="molecule type" value="Genomic_DNA"/>
</dbReference>
<feature type="domain" description="N-acetyltransferase" evidence="1">
    <location>
        <begin position="1"/>
        <end position="167"/>
    </location>
</feature>
<protein>
    <submittedName>
        <fullName evidence="2">Acetyltransferase</fullName>
    </submittedName>
</protein>
<reference evidence="2 4" key="2">
    <citation type="submission" date="2016-02" db="EMBL/GenBank/DDBJ databases">
        <title>Complete Genome Sequence of Propionibacterium acidipropionici ATCC 55737.</title>
        <authorList>
            <person name="Luna Flores C.H."/>
            <person name="Nielsen L.K."/>
            <person name="Marcellin E."/>
        </authorList>
    </citation>
    <scope>NUCLEOTIDE SEQUENCE [LARGE SCALE GENOMIC DNA]</scope>
    <source>
        <strain evidence="2 4">ATCC 55737</strain>
    </source>
</reference>
<dbReference type="GeneID" id="88083571"/>
<dbReference type="EMBL" id="CP015970">
    <property type="protein sequence ID" value="AOZ47843.1"/>
    <property type="molecule type" value="Genomic_DNA"/>
</dbReference>
<dbReference type="GO" id="GO:0016747">
    <property type="term" value="F:acyltransferase activity, transferring groups other than amino-acyl groups"/>
    <property type="evidence" value="ECO:0007669"/>
    <property type="project" value="InterPro"/>
</dbReference>
<evidence type="ECO:0000313" key="2">
    <source>
        <dbReference type="EMBL" id="AMS06392.1"/>
    </source>
</evidence>
<evidence type="ECO:0000313" key="4">
    <source>
        <dbReference type="Proteomes" id="UP000075221"/>
    </source>
</evidence>
<dbReference type="Pfam" id="PF13302">
    <property type="entry name" value="Acetyltransf_3"/>
    <property type="match status" value="1"/>
</dbReference>
<dbReference type="AlphaFoldDB" id="A0A142KJV4"/>
<keyword evidence="5" id="KW-1185">Reference proteome</keyword>
<evidence type="ECO:0000313" key="5">
    <source>
        <dbReference type="Proteomes" id="UP000178666"/>
    </source>
</evidence>